<organism evidence="2 3">
    <name type="scientific">Cognatiyoonia sediminum</name>
    <dbReference type="NCBI Taxonomy" id="1508389"/>
    <lineage>
        <taxon>Bacteria</taxon>
        <taxon>Pseudomonadati</taxon>
        <taxon>Pseudomonadota</taxon>
        <taxon>Alphaproteobacteria</taxon>
        <taxon>Rhodobacterales</taxon>
        <taxon>Paracoccaceae</taxon>
        <taxon>Cognatiyoonia</taxon>
    </lineage>
</organism>
<dbReference type="PIRSF" id="PIRSF038991">
    <property type="entry name" value="Protein_AbrB"/>
    <property type="match status" value="1"/>
</dbReference>
<keyword evidence="3" id="KW-1185">Reference proteome</keyword>
<keyword evidence="1" id="KW-1133">Transmembrane helix</keyword>
<feature type="transmembrane region" description="Helical" evidence="1">
    <location>
        <begin position="211"/>
        <end position="228"/>
    </location>
</feature>
<feature type="transmembrane region" description="Helical" evidence="1">
    <location>
        <begin position="59"/>
        <end position="77"/>
    </location>
</feature>
<feature type="transmembrane region" description="Helical" evidence="1">
    <location>
        <begin position="32"/>
        <end position="52"/>
    </location>
</feature>
<evidence type="ECO:0008006" key="4">
    <source>
        <dbReference type="Google" id="ProtNLM"/>
    </source>
</evidence>
<feature type="transmembrane region" description="Helical" evidence="1">
    <location>
        <begin position="7"/>
        <end position="26"/>
    </location>
</feature>
<feature type="transmembrane region" description="Helical" evidence="1">
    <location>
        <begin position="83"/>
        <end position="105"/>
    </location>
</feature>
<dbReference type="GO" id="GO:0010468">
    <property type="term" value="P:regulation of gene expression"/>
    <property type="evidence" value="ECO:0007669"/>
    <property type="project" value="InterPro"/>
</dbReference>
<keyword evidence="1" id="KW-0812">Transmembrane</keyword>
<dbReference type="AlphaFoldDB" id="A0A1M5Q583"/>
<feature type="transmembrane region" description="Helical" evidence="1">
    <location>
        <begin position="318"/>
        <end position="340"/>
    </location>
</feature>
<dbReference type="Pfam" id="PF05145">
    <property type="entry name" value="AbrB"/>
    <property type="match status" value="1"/>
</dbReference>
<evidence type="ECO:0000256" key="1">
    <source>
        <dbReference type="SAM" id="Phobius"/>
    </source>
</evidence>
<dbReference type="PANTHER" id="PTHR38457">
    <property type="entry name" value="REGULATOR ABRB-RELATED"/>
    <property type="match status" value="1"/>
</dbReference>
<dbReference type="Proteomes" id="UP000184074">
    <property type="component" value="Unassembled WGS sequence"/>
</dbReference>
<keyword evidence="1" id="KW-0472">Membrane</keyword>
<proteinExistence type="predicted"/>
<dbReference type="EMBL" id="FQXB01000002">
    <property type="protein sequence ID" value="SHH08663.1"/>
    <property type="molecule type" value="Genomic_DNA"/>
</dbReference>
<dbReference type="InterPro" id="IPR017516">
    <property type="entry name" value="AbrB_dup"/>
</dbReference>
<feature type="transmembrane region" description="Helical" evidence="1">
    <location>
        <begin position="187"/>
        <end position="204"/>
    </location>
</feature>
<evidence type="ECO:0000313" key="3">
    <source>
        <dbReference type="Proteomes" id="UP000184074"/>
    </source>
</evidence>
<name>A0A1M5Q583_9RHOB</name>
<dbReference type="InterPro" id="IPR007820">
    <property type="entry name" value="AbrB_fam"/>
</dbReference>
<dbReference type="NCBIfam" id="TIGR03082">
    <property type="entry name" value="Gneg_AbrB_dup"/>
    <property type="match status" value="2"/>
</dbReference>
<accession>A0A1M5Q583</accession>
<evidence type="ECO:0000313" key="2">
    <source>
        <dbReference type="EMBL" id="SHH08663.1"/>
    </source>
</evidence>
<feature type="transmembrane region" description="Helical" evidence="1">
    <location>
        <begin position="264"/>
        <end position="288"/>
    </location>
</feature>
<dbReference type="STRING" id="1508389.SAMN05444003_2025"/>
<dbReference type="GO" id="GO:0016020">
    <property type="term" value="C:membrane"/>
    <property type="evidence" value="ECO:0007669"/>
    <property type="project" value="InterPro"/>
</dbReference>
<sequence>MTTQRLGPPFLALIIGLLSGTLAYIINMPLPWMLGSMIGVTIVAMAGAPIKAPNRLRPIVIPIIGVMLGSGMTAEIFGQLGQWAGTLIVLPFVLTAAGVVSYTVYRRIGGYDPTTAFYSSMPGGLNEMLLMGGAAGGDERRIALAHAARVLLIIFLVAMVFGLLFGVQTGAGGGNWTSLTAPTVQDYALLIGCAVIGVPLARAARFPAPGLFGPMILSGLVHTLGWTYVSPPSLFIITAQIVVGTIIGCRFLGATLREVGKDLVLAALVTIIALLATGLFAFITAAIIGMSEAQAFLAFAPGGVTEMSLMTLAIGEDVAFVSIAHLIRITLVIAIAPILFRAFMRISGLAPTKDLD</sequence>
<gene>
    <name evidence="2" type="ORF">SAMN05444003_2025</name>
</gene>
<dbReference type="RefSeq" id="WP_072900785.1">
    <property type="nucleotide sequence ID" value="NZ_FQXB01000002.1"/>
</dbReference>
<protein>
    <recommendedName>
        <fullName evidence="4">Ammonia monooxygenase</fullName>
    </recommendedName>
</protein>
<reference evidence="2 3" key="1">
    <citation type="submission" date="2016-11" db="EMBL/GenBank/DDBJ databases">
        <authorList>
            <person name="Jaros S."/>
            <person name="Januszkiewicz K."/>
            <person name="Wedrychowicz H."/>
        </authorList>
    </citation>
    <scope>NUCLEOTIDE SEQUENCE [LARGE SCALE GENOMIC DNA]</scope>
    <source>
        <strain evidence="2 3">DSM 28715</strain>
    </source>
</reference>
<dbReference type="OrthoDB" id="7157734at2"/>
<dbReference type="PANTHER" id="PTHR38457:SF1">
    <property type="entry name" value="REGULATOR ABRB-RELATED"/>
    <property type="match status" value="1"/>
</dbReference>
<feature type="transmembrane region" description="Helical" evidence="1">
    <location>
        <begin position="150"/>
        <end position="167"/>
    </location>
</feature>
<feature type="transmembrane region" description="Helical" evidence="1">
    <location>
        <begin position="234"/>
        <end position="252"/>
    </location>
</feature>